<dbReference type="InterPro" id="IPR003488">
    <property type="entry name" value="DprA"/>
</dbReference>
<dbReference type="InterPro" id="IPR036388">
    <property type="entry name" value="WH-like_DNA-bd_sf"/>
</dbReference>
<dbReference type="InterPro" id="IPR041614">
    <property type="entry name" value="DprA_WH"/>
</dbReference>
<evidence type="ECO:0000259" key="3">
    <source>
        <dbReference type="Pfam" id="PF17782"/>
    </source>
</evidence>
<protein>
    <submittedName>
        <fullName evidence="4">DNA-processing protein DprA</fullName>
    </submittedName>
</protein>
<comment type="caution">
    <text evidence="4">The sequence shown here is derived from an EMBL/GenBank/DDBJ whole genome shotgun (WGS) entry which is preliminary data.</text>
</comment>
<dbReference type="GO" id="GO:0009294">
    <property type="term" value="P:DNA-mediated transformation"/>
    <property type="evidence" value="ECO:0007669"/>
    <property type="project" value="InterPro"/>
</dbReference>
<feature type="domain" description="Smf/DprA SLOG" evidence="2">
    <location>
        <begin position="80"/>
        <end position="285"/>
    </location>
</feature>
<dbReference type="AlphaFoldDB" id="A0A9D2G3H4"/>
<dbReference type="InterPro" id="IPR057666">
    <property type="entry name" value="DrpA_SLOG"/>
</dbReference>
<evidence type="ECO:0000259" key="2">
    <source>
        <dbReference type="Pfam" id="PF02481"/>
    </source>
</evidence>
<dbReference type="PANTHER" id="PTHR43022">
    <property type="entry name" value="PROTEIN SMF"/>
    <property type="match status" value="1"/>
</dbReference>
<dbReference type="EMBL" id="DXBB01000048">
    <property type="protein sequence ID" value="HIZ72508.1"/>
    <property type="molecule type" value="Genomic_DNA"/>
</dbReference>
<dbReference type="Proteomes" id="UP000824102">
    <property type="component" value="Unassembled WGS sequence"/>
</dbReference>
<dbReference type="Gene3D" id="3.40.50.450">
    <property type="match status" value="1"/>
</dbReference>
<evidence type="ECO:0000313" key="5">
    <source>
        <dbReference type="Proteomes" id="UP000824102"/>
    </source>
</evidence>
<proteinExistence type="inferred from homology"/>
<gene>
    <name evidence="4" type="primary">dprA</name>
    <name evidence="4" type="ORF">H9964_02880</name>
</gene>
<reference evidence="4" key="1">
    <citation type="journal article" date="2021" name="PeerJ">
        <title>Extensive microbial diversity within the chicken gut microbiome revealed by metagenomics and culture.</title>
        <authorList>
            <person name="Gilroy R."/>
            <person name="Ravi A."/>
            <person name="Getino M."/>
            <person name="Pursley I."/>
            <person name="Horton D.L."/>
            <person name="Alikhan N.F."/>
            <person name="Baker D."/>
            <person name="Gharbi K."/>
            <person name="Hall N."/>
            <person name="Watson M."/>
            <person name="Adriaenssens E.M."/>
            <person name="Foster-Nyarko E."/>
            <person name="Jarju S."/>
            <person name="Secka A."/>
            <person name="Antonio M."/>
            <person name="Oren A."/>
            <person name="Chaudhuri R.R."/>
            <person name="La Ragione R."/>
            <person name="Hildebrand F."/>
            <person name="Pallen M.J."/>
        </authorList>
    </citation>
    <scope>NUCLEOTIDE SEQUENCE</scope>
    <source>
        <strain evidence="4">ChiW7-2402</strain>
    </source>
</reference>
<dbReference type="Pfam" id="PF17782">
    <property type="entry name" value="WHD_DprA"/>
    <property type="match status" value="1"/>
</dbReference>
<organism evidence="4 5">
    <name type="scientific">Candidatus Gallimonas intestinavium</name>
    <dbReference type="NCBI Taxonomy" id="2838603"/>
    <lineage>
        <taxon>Bacteria</taxon>
        <taxon>Bacillati</taxon>
        <taxon>Bacillota</taxon>
        <taxon>Clostridia</taxon>
        <taxon>Candidatus Gallimonas</taxon>
    </lineage>
</organism>
<accession>A0A9D2G3H4</accession>
<feature type="domain" description="DprA winged helix" evidence="3">
    <location>
        <begin position="300"/>
        <end position="356"/>
    </location>
</feature>
<name>A0A9D2G3H4_9FIRM</name>
<evidence type="ECO:0000313" key="4">
    <source>
        <dbReference type="EMBL" id="HIZ72508.1"/>
    </source>
</evidence>
<dbReference type="Gene3D" id="1.10.10.10">
    <property type="entry name" value="Winged helix-like DNA-binding domain superfamily/Winged helix DNA-binding domain"/>
    <property type="match status" value="1"/>
</dbReference>
<dbReference type="NCBIfam" id="TIGR00732">
    <property type="entry name" value="dprA"/>
    <property type="match status" value="1"/>
</dbReference>
<dbReference type="SUPFAM" id="SSF102405">
    <property type="entry name" value="MCP/YpsA-like"/>
    <property type="match status" value="1"/>
</dbReference>
<dbReference type="Pfam" id="PF02481">
    <property type="entry name" value="DNA_processg_A"/>
    <property type="match status" value="1"/>
</dbReference>
<sequence>MTREELGIVWLCGCTELDKRECAALLRAAGSPARLLDDYEKIAPSVIRSPKSGLYKERGLRLDGVEKLLRELEREDVFPITVLDEDYPEALKNIASPPLLLYGKGDRALLKERKFCIVGSRVTPPWAESLGRAISAELSSRFCIVTGLAEGGDSAAIQGALPAGRVISVLPCGLKECYPASHAGLKERIAGSGLLLSEYPLGEPVKKYSFHERNRLLAGLSEGVLVLSAGAKSGALITANCAAEFGRDVFALPYRPNEARGAGCNDLIKKGASLVTETEDILSFYGLEEAPVGEEGTKEKGPSLTPEEARVYEVLRDGGELHTSVLAEKAGLRVFEVAAVLSSLELKGLAVKAGGNRYSIAR</sequence>
<comment type="similarity">
    <text evidence="1">Belongs to the DprA/Smf family.</text>
</comment>
<dbReference type="PANTHER" id="PTHR43022:SF1">
    <property type="entry name" value="PROTEIN SMF"/>
    <property type="match status" value="1"/>
</dbReference>
<reference evidence="4" key="2">
    <citation type="submission" date="2021-04" db="EMBL/GenBank/DDBJ databases">
        <authorList>
            <person name="Gilroy R."/>
        </authorList>
    </citation>
    <scope>NUCLEOTIDE SEQUENCE</scope>
    <source>
        <strain evidence="4">ChiW7-2402</strain>
    </source>
</reference>
<evidence type="ECO:0000256" key="1">
    <source>
        <dbReference type="ARBA" id="ARBA00006525"/>
    </source>
</evidence>